<name>A0A023H9R0_9STRA</name>
<dbReference type="EMBL" id="KC509519">
    <property type="protein sequence ID" value="AGH28257.1"/>
    <property type="molecule type" value="Genomic_DNA"/>
</dbReference>
<dbReference type="EMBL" id="KC509519">
    <property type="protein sequence ID" value="AGH28201.1"/>
    <property type="molecule type" value="Genomic_DNA"/>
</dbReference>
<accession>A0A023H9R0</accession>
<protein>
    <recommendedName>
        <fullName evidence="2">Ycf89</fullName>
    </recommendedName>
</protein>
<gene>
    <name evidence="1" type="primary">ycf89</name>
</gene>
<geneLocation type="chloroplast" evidence="1"/>
<keyword evidence="1" id="KW-0150">Chloroplast</keyword>
<reference evidence="1" key="1">
    <citation type="journal article" date="2014" name="Genome Biol. Evol.">
        <title>Serial gene losses and foreign DNA underlie size and sequence variation in the plastid genomes of diatoms.</title>
        <authorList>
            <person name="Ruck E.C."/>
            <person name="Nakov T."/>
            <person name="Jansen R.K."/>
            <person name="Theriot E.C."/>
            <person name="Alverson A.J."/>
        </authorList>
    </citation>
    <scope>NUCLEOTIDE SEQUENCE</scope>
    <source>
        <strain evidence="1">Utcc605</strain>
    </source>
</reference>
<evidence type="ECO:0008006" key="2">
    <source>
        <dbReference type="Google" id="ProtNLM"/>
    </source>
</evidence>
<dbReference type="GeneID" id="19739579"/>
<organism evidence="1">
    <name type="scientific">Asterionella formosa</name>
    <dbReference type="NCBI Taxonomy" id="210441"/>
    <lineage>
        <taxon>Eukaryota</taxon>
        <taxon>Sar</taxon>
        <taxon>Stramenopiles</taxon>
        <taxon>Ochrophyta</taxon>
        <taxon>Bacillariophyta</taxon>
        <taxon>Fragilariophyceae</taxon>
        <taxon>Fragilariophycidae</taxon>
        <taxon>Fragilariales</taxon>
        <taxon>Fragilariaceae</taxon>
        <taxon>Asterionella</taxon>
    </lineage>
</organism>
<evidence type="ECO:0000313" key="1">
    <source>
        <dbReference type="EMBL" id="AGH28201.1"/>
    </source>
</evidence>
<dbReference type="RefSeq" id="YP_009028651.1">
    <property type="nucleotide sequence ID" value="NC_024079.1"/>
</dbReference>
<sequence>MVLRDKLIVLRQAFFDKVSDMTIKFATKFGYPENKGMPLVPSGVGSDGQPYLGFRVYDSDMLSARNVPFPPPPTAENLLQVVFGAVPTVQPLDRLFYESKTDGYYSFYIENYKNLFFFPNWFSEFLQIQLNFCIDITLLEVFREVLFLSIVGFGEIVSFRILLSWIISINPYTLPWNYFIALVDWTEESLIGLVPSIIGVNLSGPILLTVLGKCADSLNNLVFTMPYLPSEGDPTKALINGEMRDVLAFRYLPILWYKYPIPNEIRQYWYTERPDILKYMQKAYKNVDIQFLPDEIIDQIKSNSIKEIVPQISQVIEVSNDFSSPILIADSTINSLSDFTSYFINLTQNILTF</sequence>
<dbReference type="GeneID" id="19739504"/>
<keyword evidence="1" id="KW-0934">Plastid</keyword>
<proteinExistence type="predicted"/>
<dbReference type="AlphaFoldDB" id="A0A023H9R0"/>
<dbReference type="RefSeq" id="YP_009028707.1">
    <property type="nucleotide sequence ID" value="NC_024079.1"/>
</dbReference>